<dbReference type="Gene3D" id="1.25.40.340">
    <property type="match status" value="1"/>
</dbReference>
<dbReference type="Proteomes" id="UP000826012">
    <property type="component" value="Chromosome"/>
</dbReference>
<dbReference type="InterPro" id="IPR050270">
    <property type="entry name" value="DegV_domain_contain"/>
</dbReference>
<dbReference type="Pfam" id="PF02734">
    <property type="entry name" value="Dak2"/>
    <property type="match status" value="1"/>
</dbReference>
<dbReference type="PANTHER" id="PTHR33434:SF4">
    <property type="entry name" value="PHOSPHATASE PROTEIN"/>
    <property type="match status" value="1"/>
</dbReference>
<feature type="domain" description="DhaL" evidence="1">
    <location>
        <begin position="23"/>
        <end position="228"/>
    </location>
</feature>
<dbReference type="InterPro" id="IPR036117">
    <property type="entry name" value="DhaL_dom_sf"/>
</dbReference>
<dbReference type="Pfam" id="PF13684">
    <property type="entry name" value="FakA-like_C"/>
    <property type="match status" value="1"/>
</dbReference>
<accession>A0ABM7SY92</accession>
<name>A0ABM7SY92_9MYCO</name>
<dbReference type="InterPro" id="IPR033470">
    <property type="entry name" value="FakA-like_C"/>
</dbReference>
<dbReference type="PANTHER" id="PTHR33434">
    <property type="entry name" value="DEGV DOMAIN-CONTAINING PROTEIN DR_1986-RELATED"/>
    <property type="match status" value="1"/>
</dbReference>
<dbReference type="InterPro" id="IPR048394">
    <property type="entry name" value="FakA-like_M"/>
</dbReference>
<dbReference type="EMBL" id="AP024828">
    <property type="protein sequence ID" value="BCZ25557.1"/>
    <property type="molecule type" value="Genomic_DNA"/>
</dbReference>
<gene>
    <name evidence="2" type="ORF">MTY59_54120</name>
</gene>
<evidence type="ECO:0000313" key="3">
    <source>
        <dbReference type="Proteomes" id="UP000826012"/>
    </source>
</evidence>
<dbReference type="PROSITE" id="PS51480">
    <property type="entry name" value="DHAL"/>
    <property type="match status" value="1"/>
</dbReference>
<evidence type="ECO:0000313" key="2">
    <source>
        <dbReference type="EMBL" id="BCZ25557.1"/>
    </source>
</evidence>
<sequence>MVRRRWVTLGTADTSQDRLLDAITLRDWAHTAVSDLITHIDEINRLNVFPVADSDTGANMLFTMRSALAEAKACAVAEGSTCAARAAAALSTGALNGARGNSGVILSQILRGIADATATAAADAGGELAHIDAVVLGGALQRGVELVISSMGGEEVPGTVVSVLRAAAGAVARCAEAGDGLVPAVIAAGDAAVVALEKTPEQLDVLADAGAVDAGGRGLLVLLDALRSTITGQAPARTVYELSPRAPQPEAAAQRPAFQFEVMYRLDGCEPAAADTLRDRLEELGDSVGIASAPSSAQRTYSVHVHTDDAGAAVEAGLATGRLSRIVISALSSGTPGLPAGGWTRERAVLAVVDGDGAADLFAGEGACVLQRDPAGHDPVTNISAHQLMRAVVDTGAAQVMVLPNGYVAAEELVAGCTAAIGWGIDVVPIPTGSMVQGLAALAVHETDRQAVDDGYTMARAAGAARHGSVRIATESALTWAGRCRPGDGLGIAGDEVLIVAADAVGAAIGLLDLLLASGGDLVTVLLGAGIDTDGDAGAVGDILEEHMHDHHPGTELVTYRTGHHGDALLIGVE</sequence>
<evidence type="ECO:0000259" key="1">
    <source>
        <dbReference type="PROSITE" id="PS51480"/>
    </source>
</evidence>
<dbReference type="SMART" id="SM01121">
    <property type="entry name" value="Dak1_2"/>
    <property type="match status" value="1"/>
</dbReference>
<dbReference type="InterPro" id="IPR019986">
    <property type="entry name" value="YloV-like"/>
</dbReference>
<reference evidence="2 3" key="1">
    <citation type="submission" date="2021-07" db="EMBL/GenBank/DDBJ databases">
        <title>Complete genome sequence of nontuberculous Mycobacterium sp. TY59.</title>
        <authorList>
            <person name="Fukushima K."/>
        </authorList>
    </citation>
    <scope>NUCLEOTIDE SEQUENCE [LARGE SCALE GENOMIC DNA]</scope>
    <source>
        <strain evidence="2 3">TY59</strain>
    </source>
</reference>
<reference evidence="2 3" key="2">
    <citation type="submission" date="2021-07" db="EMBL/GenBank/DDBJ databases">
        <authorList>
            <person name="Matsumoto Y."/>
            <person name="Motooka D."/>
            <person name="Nakamura S."/>
        </authorList>
    </citation>
    <scope>NUCLEOTIDE SEQUENCE [LARGE SCALE GENOMIC DNA]</scope>
    <source>
        <strain evidence="2 3">TY59</strain>
    </source>
</reference>
<proteinExistence type="predicted"/>
<keyword evidence="3" id="KW-1185">Reference proteome</keyword>
<protein>
    <recommendedName>
        <fullName evidence="1">DhaL domain-containing protein</fullName>
    </recommendedName>
</protein>
<dbReference type="NCBIfam" id="TIGR03599">
    <property type="entry name" value="YloV"/>
    <property type="match status" value="1"/>
</dbReference>
<dbReference type="Pfam" id="PF21645">
    <property type="entry name" value="FakA-like_M"/>
    <property type="match status" value="1"/>
</dbReference>
<organism evidence="2 3">
    <name type="scientific">Mycobacterium senriense</name>
    <dbReference type="NCBI Taxonomy" id="2775496"/>
    <lineage>
        <taxon>Bacteria</taxon>
        <taxon>Bacillati</taxon>
        <taxon>Actinomycetota</taxon>
        <taxon>Actinomycetes</taxon>
        <taxon>Mycobacteriales</taxon>
        <taxon>Mycobacteriaceae</taxon>
        <taxon>Mycobacterium</taxon>
        <taxon>Mycobacterium avium complex (MAC)</taxon>
    </lineage>
</organism>
<dbReference type="SUPFAM" id="SSF101473">
    <property type="entry name" value="DhaL-like"/>
    <property type="match status" value="1"/>
</dbReference>
<dbReference type="InterPro" id="IPR004007">
    <property type="entry name" value="DhaL_dom"/>
</dbReference>
<dbReference type="SMART" id="SM01120">
    <property type="entry name" value="Dak2"/>
    <property type="match status" value="1"/>
</dbReference>